<dbReference type="EMBL" id="WTXG01000034">
    <property type="protein sequence ID" value="KAI0297789.1"/>
    <property type="molecule type" value="Genomic_DNA"/>
</dbReference>
<reference evidence="1" key="1">
    <citation type="journal article" date="2022" name="New Phytol.">
        <title>Evolutionary transition to the ectomycorrhizal habit in the genomes of a hyperdiverse lineage of mushroom-forming fungi.</title>
        <authorList>
            <person name="Looney B."/>
            <person name="Miyauchi S."/>
            <person name="Morin E."/>
            <person name="Drula E."/>
            <person name="Courty P.E."/>
            <person name="Kohler A."/>
            <person name="Kuo A."/>
            <person name="LaButti K."/>
            <person name="Pangilinan J."/>
            <person name="Lipzen A."/>
            <person name="Riley R."/>
            <person name="Andreopoulos W."/>
            <person name="He G."/>
            <person name="Johnson J."/>
            <person name="Nolan M."/>
            <person name="Tritt A."/>
            <person name="Barry K.W."/>
            <person name="Grigoriev I.V."/>
            <person name="Nagy L.G."/>
            <person name="Hibbett D."/>
            <person name="Henrissat B."/>
            <person name="Matheny P.B."/>
            <person name="Labbe J."/>
            <person name="Martin F.M."/>
        </authorList>
    </citation>
    <scope>NUCLEOTIDE SEQUENCE</scope>
    <source>
        <strain evidence="1">BPL690</strain>
    </source>
</reference>
<keyword evidence="2" id="KW-1185">Reference proteome</keyword>
<evidence type="ECO:0000313" key="1">
    <source>
        <dbReference type="EMBL" id="KAI0297789.1"/>
    </source>
</evidence>
<gene>
    <name evidence="1" type="ORF">B0F90DRAFT_869316</name>
</gene>
<evidence type="ECO:0000313" key="2">
    <source>
        <dbReference type="Proteomes" id="UP001203297"/>
    </source>
</evidence>
<sequence length="170" mass="19509">MMPRFTAHFRASCRRTAVPKSYGEFTKTERKKIRTVLQHVSAFEHCGEEIDPLFGKERQCVQISFPQYETDCIFDVESKHSNKATNGLKSVLKKKQGTSINALQAPTRGQRHPGLTFPTEYRRAAWPVHSAEGITFSRQSIIPDPRPWHWLRARQNAGRDDMGTRMAKPL</sequence>
<organism evidence="1 2">
    <name type="scientific">Multifurca ochricompacta</name>
    <dbReference type="NCBI Taxonomy" id="376703"/>
    <lineage>
        <taxon>Eukaryota</taxon>
        <taxon>Fungi</taxon>
        <taxon>Dikarya</taxon>
        <taxon>Basidiomycota</taxon>
        <taxon>Agaricomycotina</taxon>
        <taxon>Agaricomycetes</taxon>
        <taxon>Russulales</taxon>
        <taxon>Russulaceae</taxon>
        <taxon>Multifurca</taxon>
    </lineage>
</organism>
<dbReference type="AlphaFoldDB" id="A0AAD4QLZ7"/>
<name>A0AAD4QLZ7_9AGAM</name>
<proteinExistence type="predicted"/>
<protein>
    <submittedName>
        <fullName evidence="1">Uncharacterized protein</fullName>
    </submittedName>
</protein>
<comment type="caution">
    <text evidence="1">The sequence shown here is derived from an EMBL/GenBank/DDBJ whole genome shotgun (WGS) entry which is preliminary data.</text>
</comment>
<dbReference type="Proteomes" id="UP001203297">
    <property type="component" value="Unassembled WGS sequence"/>
</dbReference>
<accession>A0AAD4QLZ7</accession>